<dbReference type="InterPro" id="IPR011650">
    <property type="entry name" value="Peptidase_M20_dimer"/>
</dbReference>
<comment type="caution">
    <text evidence="4">The sequence shown here is derived from an EMBL/GenBank/DDBJ whole genome shotgun (WGS) entry which is preliminary data.</text>
</comment>
<dbReference type="InterPro" id="IPR036264">
    <property type="entry name" value="Bact_exopeptidase_dim_dom"/>
</dbReference>
<evidence type="ECO:0000313" key="4">
    <source>
        <dbReference type="EMBL" id="KAG2178086.1"/>
    </source>
</evidence>
<feature type="domain" description="Peptidase M20 dimerisation" evidence="3">
    <location>
        <begin position="183"/>
        <end position="276"/>
    </location>
</feature>
<reference evidence="4" key="1">
    <citation type="submission" date="2020-12" db="EMBL/GenBank/DDBJ databases">
        <title>Metabolic potential, ecology and presence of endohyphal bacteria is reflected in genomic diversity of Mucoromycotina.</title>
        <authorList>
            <person name="Muszewska A."/>
            <person name="Okrasinska A."/>
            <person name="Steczkiewicz K."/>
            <person name="Drgas O."/>
            <person name="Orlowska M."/>
            <person name="Perlinska-Lenart U."/>
            <person name="Aleksandrzak-Piekarczyk T."/>
            <person name="Szatraj K."/>
            <person name="Zielenkiewicz U."/>
            <person name="Pilsyk S."/>
            <person name="Malc E."/>
            <person name="Mieczkowski P."/>
            <person name="Kruszewska J.S."/>
            <person name="Biernat P."/>
            <person name="Pawlowska J."/>
        </authorList>
    </citation>
    <scope>NUCLEOTIDE SEQUENCE</scope>
    <source>
        <strain evidence="4">WA0000067209</strain>
    </source>
</reference>
<keyword evidence="5" id="KW-1185">Reference proteome</keyword>
<dbReference type="InterPro" id="IPR002933">
    <property type="entry name" value="Peptidase_M20"/>
</dbReference>
<dbReference type="SUPFAM" id="SSF53187">
    <property type="entry name" value="Zn-dependent exopeptidases"/>
    <property type="match status" value="1"/>
</dbReference>
<sequence>MVPTNPSQARISQGIEDARTELRELAKEIHEHPEPGFEEKFAHGLLTKFLEEKGFKVERSAGGISTAFVATYDSGRPGPRVGICSEYDALRLSEGVISHACGHNLIATVGVATALGLKAAVSDPEYKAGGKIVLFGTPAEEGLGGKNYMLAEGLFKSADVCMMAHPSAGEKHFSRGPLIARTSVKVEYFGKPAHAGLTPWNGTNALDAIVLAYNGLSTMRQQMIPTDRLHGIITNGGSAPNVIPDYTAGTFSCRSLKRDGLEKIRQRVDKVFRSAADATGCEVKLTWDQWPYLDVANNTVLMDLYSQAMTEAGYSDINPGVKEPEAHTGSTDFGSVSYNIPSIHPSFGIHTEYHCHTAGFAEAAGQNTAFDDALVTAKALVATGLTVLEDEQVYNSIVSEFQKLQQ</sequence>
<dbReference type="PANTHER" id="PTHR30575:SF0">
    <property type="entry name" value="XAA-ARG DIPEPTIDASE"/>
    <property type="match status" value="1"/>
</dbReference>
<dbReference type="SUPFAM" id="SSF55031">
    <property type="entry name" value="Bacterial exopeptidase dimerisation domain"/>
    <property type="match status" value="1"/>
</dbReference>
<dbReference type="EMBL" id="JAEPQZ010000008">
    <property type="protein sequence ID" value="KAG2178086.1"/>
    <property type="molecule type" value="Genomic_DNA"/>
</dbReference>
<dbReference type="OrthoDB" id="6119954at2759"/>
<dbReference type="Pfam" id="PF01546">
    <property type="entry name" value="Peptidase_M20"/>
    <property type="match status" value="1"/>
</dbReference>
<accession>A0A8H7UA85</accession>
<dbReference type="PIRSF" id="PIRSF037226">
    <property type="entry name" value="Amidohydrolase_ACY1L2_prd"/>
    <property type="match status" value="1"/>
</dbReference>
<dbReference type="Pfam" id="PF07687">
    <property type="entry name" value="M20_dimer"/>
    <property type="match status" value="1"/>
</dbReference>
<dbReference type="PANTHER" id="PTHR30575">
    <property type="entry name" value="PEPTIDASE M20"/>
    <property type="match status" value="1"/>
</dbReference>
<comment type="similarity">
    <text evidence="1 2">Belongs to the peptidase M20A family.</text>
</comment>
<evidence type="ECO:0000259" key="3">
    <source>
        <dbReference type="Pfam" id="PF07687"/>
    </source>
</evidence>
<dbReference type="AlphaFoldDB" id="A0A8H7UA85"/>
<proteinExistence type="inferred from homology"/>
<dbReference type="NCBIfam" id="TIGR01891">
    <property type="entry name" value="amidohydrolases"/>
    <property type="match status" value="1"/>
</dbReference>
<evidence type="ECO:0000256" key="2">
    <source>
        <dbReference type="PIRNR" id="PIRNR037226"/>
    </source>
</evidence>
<dbReference type="GO" id="GO:0016805">
    <property type="term" value="F:dipeptidase activity"/>
    <property type="evidence" value="ECO:0007669"/>
    <property type="project" value="InterPro"/>
</dbReference>
<dbReference type="FunFam" id="3.30.70.360:FF:000004">
    <property type="entry name" value="Peptidase M20 domain-containing protein 2"/>
    <property type="match status" value="1"/>
</dbReference>
<dbReference type="InterPro" id="IPR017144">
    <property type="entry name" value="Xaa-Arg_dipeptidase"/>
</dbReference>
<dbReference type="InterPro" id="IPR017439">
    <property type="entry name" value="Amidohydrolase"/>
</dbReference>
<dbReference type="CDD" id="cd05672">
    <property type="entry name" value="M20_ACY1L2-like"/>
    <property type="match status" value="1"/>
</dbReference>
<dbReference type="Proteomes" id="UP000654370">
    <property type="component" value="Unassembled WGS sequence"/>
</dbReference>
<name>A0A8H7UA85_MORIS</name>
<evidence type="ECO:0000256" key="1">
    <source>
        <dbReference type="ARBA" id="ARBA00006247"/>
    </source>
</evidence>
<dbReference type="Gene3D" id="3.30.70.360">
    <property type="match status" value="1"/>
</dbReference>
<organism evidence="4 5">
    <name type="scientific">Mortierella isabellina</name>
    <name type="common">Filamentous fungus</name>
    <name type="synonym">Umbelopsis isabellina</name>
    <dbReference type="NCBI Taxonomy" id="91625"/>
    <lineage>
        <taxon>Eukaryota</taxon>
        <taxon>Fungi</taxon>
        <taxon>Fungi incertae sedis</taxon>
        <taxon>Mucoromycota</taxon>
        <taxon>Mucoromycotina</taxon>
        <taxon>Umbelopsidomycetes</taxon>
        <taxon>Umbelopsidales</taxon>
        <taxon>Umbelopsidaceae</taxon>
        <taxon>Umbelopsis</taxon>
    </lineage>
</organism>
<evidence type="ECO:0000313" key="5">
    <source>
        <dbReference type="Proteomes" id="UP000654370"/>
    </source>
</evidence>
<protein>
    <recommendedName>
        <fullName evidence="2">Peptidase M20 domain-containing protein 2</fullName>
    </recommendedName>
</protein>
<dbReference type="InterPro" id="IPR052030">
    <property type="entry name" value="Peptidase_M20/M20A_hydrolases"/>
</dbReference>
<gene>
    <name evidence="4" type="ORF">INT43_003339</name>
</gene>
<dbReference type="Gene3D" id="3.40.630.10">
    <property type="entry name" value="Zn peptidases"/>
    <property type="match status" value="1"/>
</dbReference>